<dbReference type="InterPro" id="IPR015886">
    <property type="entry name" value="H2TH_FPG"/>
</dbReference>
<evidence type="ECO:0000259" key="22">
    <source>
        <dbReference type="PROSITE" id="PS51068"/>
    </source>
</evidence>
<keyword evidence="14" id="KW-0234">DNA repair</keyword>
<evidence type="ECO:0000256" key="16">
    <source>
        <dbReference type="ARBA" id="ARBA00023268"/>
    </source>
</evidence>
<dbReference type="SUPFAM" id="SSF46946">
    <property type="entry name" value="S13-like H2TH domain"/>
    <property type="match status" value="1"/>
</dbReference>
<dbReference type="EC" id="4.2.99.18" evidence="6"/>
<comment type="similarity">
    <text evidence="3">Belongs to the FPG family.</text>
</comment>
<keyword evidence="24" id="KW-1185">Reference proteome</keyword>
<dbReference type="Pfam" id="PF06831">
    <property type="entry name" value="H2TH"/>
    <property type="match status" value="1"/>
</dbReference>
<dbReference type="InterPro" id="IPR000214">
    <property type="entry name" value="Znf_DNA_glyclase/AP_lyase"/>
</dbReference>
<dbReference type="Gene3D" id="3.20.190.10">
    <property type="entry name" value="MutM-like, N-terminal"/>
    <property type="match status" value="1"/>
</dbReference>
<dbReference type="InterPro" id="IPR012319">
    <property type="entry name" value="FPG_cat"/>
</dbReference>
<dbReference type="PANTHER" id="PTHR22993">
    <property type="entry name" value="FORMAMIDOPYRIMIDINE-DNA GLYCOSYLASE"/>
    <property type="match status" value="1"/>
</dbReference>
<comment type="subunit">
    <text evidence="4">Monomer.</text>
</comment>
<dbReference type="STRING" id="1384049.CD29_14570"/>
<keyword evidence="12" id="KW-0862">Zinc</keyword>
<name>A0A0A3HXZ6_9BACL</name>
<dbReference type="OrthoDB" id="9800855at2"/>
<dbReference type="PANTHER" id="PTHR22993:SF9">
    <property type="entry name" value="FORMAMIDOPYRIMIDINE-DNA GLYCOSYLASE"/>
    <property type="match status" value="1"/>
</dbReference>
<dbReference type="InterPro" id="IPR020629">
    <property type="entry name" value="FPG_Glyclase"/>
</dbReference>
<comment type="cofactor">
    <cofactor evidence="2">
        <name>Zn(2+)</name>
        <dbReference type="ChEBI" id="CHEBI:29105"/>
    </cofactor>
</comment>
<dbReference type="InterPro" id="IPR035937">
    <property type="entry name" value="FPG_N"/>
</dbReference>
<dbReference type="GO" id="GO:0008270">
    <property type="term" value="F:zinc ion binding"/>
    <property type="evidence" value="ECO:0007669"/>
    <property type="project" value="UniProtKB-KW"/>
</dbReference>
<evidence type="ECO:0000256" key="14">
    <source>
        <dbReference type="ARBA" id="ARBA00023204"/>
    </source>
</evidence>
<dbReference type="EC" id="3.2.2.23" evidence="5"/>
<sequence length="290" mass="33084">MPELPEVEGVVRELAPAVEGKTIKKVEFSNTVYESCAAGKQCIVKNLEPSYFEEAMQDMLIKKVTRRSKYIFFDVEKNHQLFKFVNHLGMTGAWFVVAKLEEIHEEKFRRHVHAVFTLDTGELLVFSDIRRFGEMRLLTNLEDHPPLLEMAPEPFETSACEYFLEKCSLPKYHQKPIKEVIMDGQVISGCGNIYATEALFKMGIHPARKVNRISKERKVQLFETIRDILRESIENGGSTISDYRNINGEAGGMQHRLKMYGKKQCGVCGSNTKSLVIGGRTSVYCPQCQH</sequence>
<keyword evidence="11" id="KW-0378">Hydrolase</keyword>
<evidence type="ECO:0000256" key="9">
    <source>
        <dbReference type="ARBA" id="ARBA00022763"/>
    </source>
</evidence>
<evidence type="ECO:0000313" key="23">
    <source>
        <dbReference type="EMBL" id="KGR77481.1"/>
    </source>
</evidence>
<keyword evidence="10 20" id="KW-0863">Zinc-finger</keyword>
<evidence type="ECO:0000256" key="19">
    <source>
        <dbReference type="ARBA" id="ARBA00044632"/>
    </source>
</evidence>
<comment type="caution">
    <text evidence="23">The sequence shown here is derived from an EMBL/GenBank/DDBJ whole genome shotgun (WGS) entry which is preliminary data.</text>
</comment>
<organism evidence="23 24">
    <name type="scientific">Ureibacillus manganicus DSM 26584</name>
    <dbReference type="NCBI Taxonomy" id="1384049"/>
    <lineage>
        <taxon>Bacteria</taxon>
        <taxon>Bacillati</taxon>
        <taxon>Bacillota</taxon>
        <taxon>Bacilli</taxon>
        <taxon>Bacillales</taxon>
        <taxon>Caryophanaceae</taxon>
        <taxon>Ureibacillus</taxon>
    </lineage>
</organism>
<evidence type="ECO:0000256" key="8">
    <source>
        <dbReference type="ARBA" id="ARBA00022723"/>
    </source>
</evidence>
<dbReference type="InterPro" id="IPR010663">
    <property type="entry name" value="Znf_FPG/IleRS"/>
</dbReference>
<dbReference type="EMBL" id="JPVN01000018">
    <property type="protein sequence ID" value="KGR77481.1"/>
    <property type="molecule type" value="Genomic_DNA"/>
</dbReference>
<keyword evidence="9" id="KW-0227">DNA damage</keyword>
<evidence type="ECO:0000256" key="1">
    <source>
        <dbReference type="ARBA" id="ARBA00001668"/>
    </source>
</evidence>
<evidence type="ECO:0000256" key="5">
    <source>
        <dbReference type="ARBA" id="ARBA00012024"/>
    </source>
</evidence>
<evidence type="ECO:0000256" key="11">
    <source>
        <dbReference type="ARBA" id="ARBA00022801"/>
    </source>
</evidence>
<evidence type="ECO:0000256" key="20">
    <source>
        <dbReference type="PROSITE-ProRule" id="PRU00391"/>
    </source>
</evidence>
<comment type="catalytic activity">
    <reaction evidence="19">
        <text>2'-deoxyribonucleotide-(2'-deoxyribose 5'-phosphate)-2'-deoxyribonucleotide-DNA = a 3'-end 2'-deoxyribonucleotide-(2,3-dehydro-2,3-deoxyribose 5'-phosphate)-DNA + a 5'-end 5'-phospho-2'-deoxyribonucleoside-DNA + H(+)</text>
        <dbReference type="Rhea" id="RHEA:66592"/>
        <dbReference type="Rhea" id="RHEA-COMP:13180"/>
        <dbReference type="Rhea" id="RHEA-COMP:16897"/>
        <dbReference type="Rhea" id="RHEA-COMP:17067"/>
        <dbReference type="ChEBI" id="CHEBI:15378"/>
        <dbReference type="ChEBI" id="CHEBI:136412"/>
        <dbReference type="ChEBI" id="CHEBI:157695"/>
        <dbReference type="ChEBI" id="CHEBI:167181"/>
        <dbReference type="EC" id="4.2.99.18"/>
    </reaction>
</comment>
<dbReference type="NCBIfam" id="NF002211">
    <property type="entry name" value="PRK01103.1"/>
    <property type="match status" value="1"/>
</dbReference>
<dbReference type="SUPFAM" id="SSF57716">
    <property type="entry name" value="Glucocorticoid receptor-like (DNA-binding domain)"/>
    <property type="match status" value="1"/>
</dbReference>
<feature type="domain" description="Formamidopyrimidine-DNA glycosylase catalytic" evidence="22">
    <location>
        <begin position="2"/>
        <end position="133"/>
    </location>
</feature>
<keyword evidence="15" id="KW-0456">Lyase</keyword>
<dbReference type="GO" id="GO:0003684">
    <property type="term" value="F:damaged DNA binding"/>
    <property type="evidence" value="ECO:0007669"/>
    <property type="project" value="InterPro"/>
</dbReference>
<dbReference type="PROSITE" id="PS51066">
    <property type="entry name" value="ZF_FPG_2"/>
    <property type="match status" value="1"/>
</dbReference>
<evidence type="ECO:0000256" key="17">
    <source>
        <dbReference type="ARBA" id="ARBA00023295"/>
    </source>
</evidence>
<dbReference type="GO" id="GO:0034039">
    <property type="term" value="F:8-oxo-7,8-dihydroguanine DNA N-glycosylase activity"/>
    <property type="evidence" value="ECO:0007669"/>
    <property type="project" value="TreeGrafter"/>
</dbReference>
<evidence type="ECO:0000313" key="24">
    <source>
        <dbReference type="Proteomes" id="UP000030416"/>
    </source>
</evidence>
<reference evidence="23 24" key="1">
    <citation type="submission" date="2014-02" db="EMBL/GenBank/DDBJ databases">
        <title>Draft genome sequence of Lysinibacillus manganicus DSM 26584T.</title>
        <authorList>
            <person name="Zhang F."/>
            <person name="Wang G."/>
            <person name="Zhang L."/>
        </authorList>
    </citation>
    <scope>NUCLEOTIDE SEQUENCE [LARGE SCALE GENOMIC DNA]</scope>
    <source>
        <strain evidence="23 24">DSM 26584</strain>
    </source>
</reference>
<evidence type="ECO:0000256" key="7">
    <source>
        <dbReference type="ARBA" id="ARBA00016240"/>
    </source>
</evidence>
<gene>
    <name evidence="23" type="ORF">CD29_14570</name>
</gene>
<dbReference type="Gene3D" id="1.10.8.50">
    <property type="match status" value="1"/>
</dbReference>
<dbReference type="GO" id="GO:0003690">
    <property type="term" value="F:double-stranded DNA binding"/>
    <property type="evidence" value="ECO:0007669"/>
    <property type="project" value="UniProtKB-ARBA"/>
</dbReference>
<dbReference type="Pfam" id="PF01149">
    <property type="entry name" value="Fapy_DNA_glyco"/>
    <property type="match status" value="1"/>
</dbReference>
<dbReference type="AlphaFoldDB" id="A0A0A3HXZ6"/>
<evidence type="ECO:0000256" key="12">
    <source>
        <dbReference type="ARBA" id="ARBA00022833"/>
    </source>
</evidence>
<dbReference type="SMART" id="SM01232">
    <property type="entry name" value="H2TH"/>
    <property type="match status" value="1"/>
</dbReference>
<keyword evidence="8" id="KW-0479">Metal-binding</keyword>
<dbReference type="GO" id="GO:0140078">
    <property type="term" value="F:class I DNA-(apurinic or apyrimidinic site) endonuclease activity"/>
    <property type="evidence" value="ECO:0007669"/>
    <property type="project" value="UniProtKB-EC"/>
</dbReference>
<keyword evidence="17" id="KW-0326">Glycosidase</keyword>
<evidence type="ECO:0000256" key="13">
    <source>
        <dbReference type="ARBA" id="ARBA00023125"/>
    </source>
</evidence>
<comment type="catalytic activity">
    <reaction evidence="1">
        <text>Hydrolysis of DNA containing ring-opened 7-methylguanine residues, releasing 2,6-diamino-4-hydroxy-5-(N-methyl)formamidopyrimidine.</text>
        <dbReference type="EC" id="3.2.2.23"/>
    </reaction>
</comment>
<evidence type="ECO:0000259" key="21">
    <source>
        <dbReference type="PROSITE" id="PS51066"/>
    </source>
</evidence>
<proteinExistence type="inferred from homology"/>
<evidence type="ECO:0000256" key="15">
    <source>
        <dbReference type="ARBA" id="ARBA00023239"/>
    </source>
</evidence>
<evidence type="ECO:0000256" key="2">
    <source>
        <dbReference type="ARBA" id="ARBA00001947"/>
    </source>
</evidence>
<evidence type="ECO:0000256" key="18">
    <source>
        <dbReference type="ARBA" id="ARBA00030638"/>
    </source>
</evidence>
<dbReference type="PROSITE" id="PS51068">
    <property type="entry name" value="FPG_CAT"/>
    <property type="match status" value="1"/>
</dbReference>
<dbReference type="eggNOG" id="COG0266">
    <property type="taxonomic scope" value="Bacteria"/>
</dbReference>
<keyword evidence="16" id="KW-0511">Multifunctional enzyme</keyword>
<accession>A0A0A3HXZ6</accession>
<keyword evidence="13" id="KW-0238">DNA-binding</keyword>
<dbReference type="CDD" id="cd08966">
    <property type="entry name" value="EcFpg-like_N"/>
    <property type="match status" value="1"/>
</dbReference>
<dbReference type="SUPFAM" id="SSF81624">
    <property type="entry name" value="N-terminal domain of MutM-like DNA repair proteins"/>
    <property type="match status" value="1"/>
</dbReference>
<dbReference type="Pfam" id="PF06827">
    <property type="entry name" value="zf-FPG_IleRS"/>
    <property type="match status" value="1"/>
</dbReference>
<dbReference type="SMART" id="SM00898">
    <property type="entry name" value="Fapy_DNA_glyco"/>
    <property type="match status" value="1"/>
</dbReference>
<evidence type="ECO:0000256" key="6">
    <source>
        <dbReference type="ARBA" id="ARBA00012720"/>
    </source>
</evidence>
<dbReference type="GO" id="GO:0006284">
    <property type="term" value="P:base-excision repair"/>
    <property type="evidence" value="ECO:0007669"/>
    <property type="project" value="InterPro"/>
</dbReference>
<evidence type="ECO:0000256" key="10">
    <source>
        <dbReference type="ARBA" id="ARBA00022771"/>
    </source>
</evidence>
<feature type="domain" description="FPG-type" evidence="21">
    <location>
        <begin position="258"/>
        <end position="290"/>
    </location>
</feature>
<evidence type="ECO:0000256" key="3">
    <source>
        <dbReference type="ARBA" id="ARBA00009409"/>
    </source>
</evidence>
<evidence type="ECO:0000256" key="4">
    <source>
        <dbReference type="ARBA" id="ARBA00011245"/>
    </source>
</evidence>
<dbReference type="InterPro" id="IPR010979">
    <property type="entry name" value="Ribosomal_uS13-like_H2TH"/>
</dbReference>
<dbReference type="RefSeq" id="WP_036188104.1">
    <property type="nucleotide sequence ID" value="NZ_AVDA01000018.1"/>
</dbReference>
<dbReference type="FunFam" id="1.10.8.50:FF:000003">
    <property type="entry name" value="Formamidopyrimidine-DNA glycosylase"/>
    <property type="match status" value="1"/>
</dbReference>
<dbReference type="NCBIfam" id="TIGR00577">
    <property type="entry name" value="fpg"/>
    <property type="match status" value="1"/>
</dbReference>
<dbReference type="Proteomes" id="UP000030416">
    <property type="component" value="Unassembled WGS sequence"/>
</dbReference>
<protein>
    <recommendedName>
        <fullName evidence="7">Formamidopyrimidine-DNA glycosylase</fullName>
        <ecNumber evidence="5">3.2.2.23</ecNumber>
        <ecNumber evidence="6">4.2.99.18</ecNumber>
    </recommendedName>
    <alternativeName>
        <fullName evidence="18">DNA-(apurinic or apyrimidinic site) lyase MutM</fullName>
    </alternativeName>
</protein>